<dbReference type="PROSITE" id="PS50600">
    <property type="entry name" value="ULP_PROTEASE"/>
    <property type="match status" value="1"/>
</dbReference>
<keyword evidence="2" id="KW-0645">Protease</keyword>
<evidence type="ECO:0000259" key="5">
    <source>
        <dbReference type="PROSITE" id="PS50600"/>
    </source>
</evidence>
<dbReference type="Gene3D" id="3.40.395.10">
    <property type="entry name" value="Adenoviral Proteinase, Chain A"/>
    <property type="match status" value="1"/>
</dbReference>
<evidence type="ECO:0000256" key="3">
    <source>
        <dbReference type="ARBA" id="ARBA00022801"/>
    </source>
</evidence>
<protein>
    <recommendedName>
        <fullName evidence="5">Ubiquitin-like protease family profile domain-containing protein</fullName>
    </recommendedName>
</protein>
<dbReference type="EMBL" id="KZ084088">
    <property type="protein sequence ID" value="OSD07573.1"/>
    <property type="molecule type" value="Genomic_DNA"/>
</dbReference>
<feature type="compositionally biased region" description="Polar residues" evidence="4">
    <location>
        <begin position="341"/>
        <end position="360"/>
    </location>
</feature>
<accession>A0A1Y2J3V8</accession>
<evidence type="ECO:0000313" key="6">
    <source>
        <dbReference type="EMBL" id="OSD07573.1"/>
    </source>
</evidence>
<dbReference type="InterPro" id="IPR038765">
    <property type="entry name" value="Papain-like_cys_pep_sf"/>
</dbReference>
<dbReference type="Proteomes" id="UP000193067">
    <property type="component" value="Unassembled WGS sequence"/>
</dbReference>
<evidence type="ECO:0000256" key="2">
    <source>
        <dbReference type="ARBA" id="ARBA00022670"/>
    </source>
</evidence>
<dbReference type="SUPFAM" id="SSF54001">
    <property type="entry name" value="Cysteine proteinases"/>
    <property type="match status" value="1"/>
</dbReference>
<feature type="compositionally biased region" description="Pro residues" evidence="4">
    <location>
        <begin position="8"/>
        <end position="19"/>
    </location>
</feature>
<dbReference type="GO" id="GO:0008234">
    <property type="term" value="F:cysteine-type peptidase activity"/>
    <property type="evidence" value="ECO:0007669"/>
    <property type="project" value="InterPro"/>
</dbReference>
<name>A0A1Y2J3V8_TRAC3</name>
<feature type="region of interest" description="Disordered" evidence="4">
    <location>
        <begin position="317"/>
        <end position="452"/>
    </location>
</feature>
<dbReference type="InterPro" id="IPR003653">
    <property type="entry name" value="Peptidase_C48_C"/>
</dbReference>
<dbReference type="OrthoDB" id="3265112at2759"/>
<feature type="domain" description="Ubiquitin-like protease family profile" evidence="5">
    <location>
        <begin position="1209"/>
        <end position="1384"/>
    </location>
</feature>
<feature type="compositionally biased region" description="Low complexity" evidence="4">
    <location>
        <begin position="317"/>
        <end position="329"/>
    </location>
</feature>
<evidence type="ECO:0000256" key="1">
    <source>
        <dbReference type="ARBA" id="ARBA00005234"/>
    </source>
</evidence>
<sequence>MDGSREPPVLPAPATPGPKAPRRAEQPVGKHFITPETRRPTRKTAMVVTRPDLDLRFKSLNAKLDSLMRDEQDMQSGTSTVEAVEDVDMASPGPDPDPDSAMADSFTDAIADDPVNGGDGNTKRPRPRPEDALKSVHAAWLKLIPTVLGDYLAYLQGAHSRTARAQPDWSFSCPSGDCYVQVTTVLCLHFEYLVSIQVSFCECRSISQRLVTNGLFPTSPSQPRVAISIDLLDFYFALFERSADAVSALAGALKTFYERRGFPVLDNKGEPVRDPFRRGLSNAIQWYDHLRLRHDAIIELAIDDCLALVQDEFSRRASAGKAASPSGKPLEADVDPMEVSPPQSTGREGSTMMHSGSTRPMPQMHESTKHARQPPPQPSSQPQSQPSRERRDHGPIVETPLQAPPYRSRNDGSKGPGPSGDVRDWQKAVENPSNPSLSTAHAPSTKHDALKTPMQDGLSSIESNLVPGQCDRILQKRCPACFGATRFGQDFQRRDFSSIAVLFSSSLEVLRDGGDIHVAMDATFSQKHNASAGDSPWHYDTEFFLSKEQVDAVGDRIVAARKKGAKPFSSRVPEAALDECQKSFEAADEKKEKTLGKKFDDTGLMALVCRHDIVLFLANVDTPGEQQKFAIALLEHFFSLIPDSAMVAVLYDVGCVLDRSVHRYDILSPGIVRRLTFATSAMHAYGHQWSCQIVYNPRLREGLGLTEGEGTERVWSKFCKLIGVTRTSGRSRRKWLLERYAKRINEASRADLGHWVRNKLKNGVNARELVALRQLEECGITIEELRHQWDLQQIAQLSEKRHAPARVKKELDAVLSLQTELESIQQHLANVQDSIKAGGDNPTSRHFLESLCQSHARTVTQVDDLYSSLNVSEGFPELTHLPLDFVRVLLMARDLKINIRKRAIGSFFEWDKLDRAAGGRDQPLGKCSSQWNEWFDRTKLHQQTRKAIAKRTPALMTAIRKFNGYCDALQDMCKPAWNVSLPSYLPTELSALREDSSLLTDVWIAPAEPETPQWLEDPNIRLGIRALLARDRCREERRRLGHEADNLCRWYGRELAAVELAMRMPQYQNIVFFLQQRRDELILLQARWRTPLVSDIRFDAHTQNAISIAQKVSGISTAPPRLDWILLPFTDTVDHRAPWGMEDTASADILLACDTLDELVGDDPDGLHDTFATTHTIDVAPFPEYECIPINLTSEATLVIPAAENFERILLPPQELRRLDRHNAWLSDDCINGGAQALLRHYGSSSTLGGTPALLSSRVFTLHRDDVDDDRLWRDCCHTRYWTKDVWILPIHRIQPTGHWTLAIIYWREGKIAYFDSLAGKDVWEHDVQMLYSLSYRLHRVACERQAHDMPHYDGWEAYPLVERSLQYNSYDCGVWVLACIAALLRGYHSVQLSATGIARFRTDLLGLIVSLAQ</sequence>
<dbReference type="InterPro" id="IPR040521">
    <property type="entry name" value="KDZ"/>
</dbReference>
<keyword evidence="7" id="KW-1185">Reference proteome</keyword>
<feature type="region of interest" description="Disordered" evidence="4">
    <location>
        <begin position="66"/>
        <end position="131"/>
    </location>
</feature>
<dbReference type="GO" id="GO:0019783">
    <property type="term" value="F:ubiquitin-like protein peptidase activity"/>
    <property type="evidence" value="ECO:0007669"/>
    <property type="project" value="UniProtKB-ARBA"/>
</dbReference>
<dbReference type="STRING" id="1353009.A0A1Y2J3V8"/>
<evidence type="ECO:0000313" key="7">
    <source>
        <dbReference type="Proteomes" id="UP000193067"/>
    </source>
</evidence>
<gene>
    <name evidence="6" type="ORF">PYCCODRAFT_1403249</name>
</gene>
<feature type="compositionally biased region" description="Polar residues" evidence="4">
    <location>
        <begin position="431"/>
        <end position="442"/>
    </location>
</feature>
<dbReference type="Pfam" id="PF18758">
    <property type="entry name" value="KDZ"/>
    <property type="match status" value="1"/>
</dbReference>
<feature type="region of interest" description="Disordered" evidence="4">
    <location>
        <begin position="1"/>
        <end position="47"/>
    </location>
</feature>
<proteinExistence type="inferred from homology"/>
<comment type="similarity">
    <text evidence="1">Belongs to the peptidase C48 family.</text>
</comment>
<reference evidence="6 7" key="1">
    <citation type="journal article" date="2015" name="Biotechnol. Biofuels">
        <title>Enhanced degradation of softwood versus hardwood by the white-rot fungus Pycnoporus coccineus.</title>
        <authorList>
            <person name="Couturier M."/>
            <person name="Navarro D."/>
            <person name="Chevret D."/>
            <person name="Henrissat B."/>
            <person name="Piumi F."/>
            <person name="Ruiz-Duenas F.J."/>
            <person name="Martinez A.T."/>
            <person name="Grigoriev I.V."/>
            <person name="Riley R."/>
            <person name="Lipzen A."/>
            <person name="Berrin J.G."/>
            <person name="Master E.R."/>
            <person name="Rosso M.N."/>
        </authorList>
    </citation>
    <scope>NUCLEOTIDE SEQUENCE [LARGE SCALE GENOMIC DNA]</scope>
    <source>
        <strain evidence="6 7">BRFM310</strain>
    </source>
</reference>
<evidence type="ECO:0000256" key="4">
    <source>
        <dbReference type="SAM" id="MobiDB-lite"/>
    </source>
</evidence>
<keyword evidence="3" id="KW-0378">Hydrolase</keyword>
<dbReference type="PANTHER" id="PTHR33096">
    <property type="entry name" value="CXC2 DOMAIN-CONTAINING PROTEIN"/>
    <property type="match status" value="1"/>
</dbReference>
<dbReference type="GO" id="GO:0006508">
    <property type="term" value="P:proteolysis"/>
    <property type="evidence" value="ECO:0007669"/>
    <property type="project" value="UniProtKB-KW"/>
</dbReference>
<organism evidence="6 7">
    <name type="scientific">Trametes coccinea (strain BRFM310)</name>
    <name type="common">Pycnoporus coccineus</name>
    <dbReference type="NCBI Taxonomy" id="1353009"/>
    <lineage>
        <taxon>Eukaryota</taxon>
        <taxon>Fungi</taxon>
        <taxon>Dikarya</taxon>
        <taxon>Basidiomycota</taxon>
        <taxon>Agaricomycotina</taxon>
        <taxon>Agaricomycetes</taxon>
        <taxon>Polyporales</taxon>
        <taxon>Polyporaceae</taxon>
        <taxon>Trametes</taxon>
    </lineage>
</organism>
<dbReference type="InterPro" id="IPR041320">
    <property type="entry name" value="CxC1"/>
</dbReference>
<dbReference type="Pfam" id="PF18802">
    <property type="entry name" value="CxC1"/>
    <property type="match status" value="1"/>
</dbReference>
<dbReference type="PANTHER" id="PTHR33096:SF1">
    <property type="entry name" value="CXC1-LIKE CYSTEINE CLUSTER ASSOCIATED WITH KDZ TRANSPOSASES DOMAIN-CONTAINING PROTEIN"/>
    <property type="match status" value="1"/>
</dbReference>
<dbReference type="Pfam" id="PF02902">
    <property type="entry name" value="Peptidase_C48"/>
    <property type="match status" value="1"/>
</dbReference>